<keyword evidence="4 10" id="KW-1133">Transmembrane helix</keyword>
<feature type="coiled-coil region" evidence="9">
    <location>
        <begin position="350"/>
        <end position="383"/>
    </location>
</feature>
<name>A0A7C9IP06_9BACT</name>
<dbReference type="PROSITE" id="PS50885">
    <property type="entry name" value="HAMP"/>
    <property type="match status" value="1"/>
</dbReference>
<evidence type="ECO:0000256" key="4">
    <source>
        <dbReference type="ARBA" id="ARBA00022989"/>
    </source>
</evidence>
<dbReference type="SUPFAM" id="SSF103190">
    <property type="entry name" value="Sensory domain-like"/>
    <property type="match status" value="2"/>
</dbReference>
<dbReference type="SMART" id="SM00283">
    <property type="entry name" value="MA"/>
    <property type="match status" value="1"/>
</dbReference>
<gene>
    <name evidence="13" type="ORF">GTA51_16350</name>
</gene>
<evidence type="ECO:0000256" key="6">
    <source>
        <dbReference type="ARBA" id="ARBA00023224"/>
    </source>
</evidence>
<evidence type="ECO:0000256" key="1">
    <source>
        <dbReference type="ARBA" id="ARBA00004651"/>
    </source>
</evidence>
<sequence length="688" mass="71192">MRIGITAKIIVLIISSVIISCLSILFAGRFAFEAGFSKEYDESIKAFYNVGTDGIARLHTQYGQLARGQAVRPNVINGLAGADKALLARLGHDLVGVGQAGFVIFTDAAGTVLATAGEISDLEPVVRARAADTAAGRESEGFAAVPGNRLPLLASAPVRKDGQIVGSVLVGADLAAKDTLVDSFKTMLGAEATLFSGAIRVSSTIRSGASRVIGTSITDQEILASVLGQGKTVIKNITLFEKPYIAAYWPLLDAAGKPMGIAFIGKDKNMLTAALAAVNRNAALCALGTVLLLGLLGYLASKAFTRPILALAAYSGAVAAGRLSEKLSVASRDEVGDLADSLRRMVATLIEKITEAVAATESARQESERATVAMEAAEEAKRQGETARRDGILDAVTRLGSVVTGINEAAGSLRAQIEQSQNGSEIQSRRVAETATAMEEMNATVLEVAQNASQAAVTSDEAKGRAERGAAIVAEAVARIDAVREQALTLKTGMGALGEQATGIGAIIGVINDIADQTNLLALNAAIEAARAGEAGRGFAVVADEVRKLAEKTMTATREVSAAIHGIQQNTKVNIGHVEMAVTGIAEATAKSRESGESLGEIVGMVDSASDQVRAIATATEEQSSATEEISRSIEEINGISAETSRSMNEAARAVADLDAEAAALQELIHTMEREASDTAGGPKALGR</sequence>
<dbReference type="PROSITE" id="PS51257">
    <property type="entry name" value="PROKAR_LIPOPROTEIN"/>
    <property type="match status" value="1"/>
</dbReference>
<evidence type="ECO:0000313" key="13">
    <source>
        <dbReference type="EMBL" id="MYL84686.1"/>
    </source>
</evidence>
<dbReference type="PANTHER" id="PTHR32089:SF112">
    <property type="entry name" value="LYSOZYME-LIKE PROTEIN-RELATED"/>
    <property type="match status" value="1"/>
</dbReference>
<keyword evidence="2" id="KW-1003">Cell membrane</keyword>
<evidence type="ECO:0000256" key="10">
    <source>
        <dbReference type="SAM" id="Phobius"/>
    </source>
</evidence>
<keyword evidence="14" id="KW-1185">Reference proteome</keyword>
<evidence type="ECO:0000256" key="8">
    <source>
        <dbReference type="PROSITE-ProRule" id="PRU00284"/>
    </source>
</evidence>
<dbReference type="PROSITE" id="PS50111">
    <property type="entry name" value="CHEMOTAXIS_TRANSDUC_2"/>
    <property type="match status" value="1"/>
</dbReference>
<dbReference type="InterPro" id="IPR029151">
    <property type="entry name" value="Sensor-like_sf"/>
</dbReference>
<dbReference type="PANTHER" id="PTHR32089">
    <property type="entry name" value="METHYL-ACCEPTING CHEMOTAXIS PROTEIN MCPB"/>
    <property type="match status" value="1"/>
</dbReference>
<proteinExistence type="inferred from homology"/>
<dbReference type="SMART" id="SM00304">
    <property type="entry name" value="HAMP"/>
    <property type="match status" value="1"/>
</dbReference>
<evidence type="ECO:0000259" key="11">
    <source>
        <dbReference type="PROSITE" id="PS50111"/>
    </source>
</evidence>
<reference evidence="13 14" key="1">
    <citation type="submission" date="2020-01" db="EMBL/GenBank/DDBJ databases">
        <title>Genome sequence of Desulfovibrio aerotolerans DSM 16695(T).</title>
        <authorList>
            <person name="Karnachuk O."/>
            <person name="Avakyan M."/>
            <person name="Mardanov A."/>
            <person name="Kadnikov V."/>
            <person name="Ravin N."/>
        </authorList>
    </citation>
    <scope>NUCLEOTIDE SEQUENCE [LARGE SCALE GENOMIC DNA]</scope>
    <source>
        <strain evidence="13 14">DSM 16695</strain>
    </source>
</reference>
<dbReference type="Pfam" id="PF00015">
    <property type="entry name" value="MCPsignal"/>
    <property type="match status" value="1"/>
</dbReference>
<evidence type="ECO:0000259" key="12">
    <source>
        <dbReference type="PROSITE" id="PS50885"/>
    </source>
</evidence>
<accession>A0A7C9IP06</accession>
<dbReference type="EMBL" id="WVUD01000039">
    <property type="protein sequence ID" value="MYL84686.1"/>
    <property type="molecule type" value="Genomic_DNA"/>
</dbReference>
<evidence type="ECO:0000256" key="3">
    <source>
        <dbReference type="ARBA" id="ARBA00022692"/>
    </source>
</evidence>
<dbReference type="InterPro" id="IPR033463">
    <property type="entry name" value="sCache_3"/>
</dbReference>
<dbReference type="Gene3D" id="3.30.450.20">
    <property type="entry name" value="PAS domain"/>
    <property type="match status" value="1"/>
</dbReference>
<feature type="domain" description="HAMP" evidence="12">
    <location>
        <begin position="302"/>
        <end position="354"/>
    </location>
</feature>
<evidence type="ECO:0000256" key="9">
    <source>
        <dbReference type="SAM" id="Coils"/>
    </source>
</evidence>
<dbReference type="Pfam" id="PF00672">
    <property type="entry name" value="HAMP"/>
    <property type="match status" value="1"/>
</dbReference>
<dbReference type="Pfam" id="PF17202">
    <property type="entry name" value="sCache_3_3"/>
    <property type="match status" value="1"/>
</dbReference>
<keyword evidence="5 10" id="KW-0472">Membrane</keyword>
<dbReference type="Proteomes" id="UP000482487">
    <property type="component" value="Unassembled WGS sequence"/>
</dbReference>
<dbReference type="InterPro" id="IPR004089">
    <property type="entry name" value="MCPsignal_dom"/>
</dbReference>
<keyword evidence="6 8" id="KW-0807">Transducer</keyword>
<keyword evidence="3 10" id="KW-0812">Transmembrane</keyword>
<comment type="subcellular location">
    <subcellularLocation>
        <location evidence="1">Cell membrane</location>
        <topology evidence="1">Multi-pass membrane protein</topology>
    </subcellularLocation>
</comment>
<protein>
    <submittedName>
        <fullName evidence="13">HAMP domain-containing protein</fullName>
    </submittedName>
</protein>
<comment type="similarity">
    <text evidence="7">Belongs to the methyl-accepting chemotaxis (MCP) protein family.</text>
</comment>
<evidence type="ECO:0000256" key="2">
    <source>
        <dbReference type="ARBA" id="ARBA00022475"/>
    </source>
</evidence>
<dbReference type="Gene3D" id="1.10.287.950">
    <property type="entry name" value="Methyl-accepting chemotaxis protein"/>
    <property type="match status" value="1"/>
</dbReference>
<dbReference type="OrthoDB" id="9814363at2"/>
<dbReference type="RefSeq" id="WP_160962931.1">
    <property type="nucleotide sequence ID" value="NZ_WVUD01000039.1"/>
</dbReference>
<organism evidence="13 14">
    <name type="scientific">Solidesulfovibrio aerotolerans</name>
    <dbReference type="NCBI Taxonomy" id="295255"/>
    <lineage>
        <taxon>Bacteria</taxon>
        <taxon>Pseudomonadati</taxon>
        <taxon>Thermodesulfobacteriota</taxon>
        <taxon>Desulfovibrionia</taxon>
        <taxon>Desulfovibrionales</taxon>
        <taxon>Desulfovibrionaceae</taxon>
        <taxon>Solidesulfovibrio</taxon>
    </lineage>
</organism>
<dbReference type="AlphaFoldDB" id="A0A7C9IP06"/>
<dbReference type="GO" id="GO:0006935">
    <property type="term" value="P:chemotaxis"/>
    <property type="evidence" value="ECO:0007669"/>
    <property type="project" value="UniProtKB-ARBA"/>
</dbReference>
<evidence type="ECO:0000256" key="5">
    <source>
        <dbReference type="ARBA" id="ARBA00023136"/>
    </source>
</evidence>
<evidence type="ECO:0000313" key="14">
    <source>
        <dbReference type="Proteomes" id="UP000482487"/>
    </source>
</evidence>
<dbReference type="GO" id="GO:0007165">
    <property type="term" value="P:signal transduction"/>
    <property type="evidence" value="ECO:0007669"/>
    <property type="project" value="UniProtKB-KW"/>
</dbReference>
<feature type="coiled-coil region" evidence="9">
    <location>
        <begin position="648"/>
        <end position="675"/>
    </location>
</feature>
<dbReference type="CDD" id="cd06225">
    <property type="entry name" value="HAMP"/>
    <property type="match status" value="1"/>
</dbReference>
<keyword evidence="9" id="KW-0175">Coiled coil</keyword>
<evidence type="ECO:0000256" key="7">
    <source>
        <dbReference type="ARBA" id="ARBA00029447"/>
    </source>
</evidence>
<feature type="domain" description="Methyl-accepting transducer" evidence="11">
    <location>
        <begin position="402"/>
        <end position="638"/>
    </location>
</feature>
<dbReference type="Gene3D" id="6.10.340.10">
    <property type="match status" value="1"/>
</dbReference>
<feature type="transmembrane region" description="Helical" evidence="10">
    <location>
        <begin position="9"/>
        <end position="32"/>
    </location>
</feature>
<comment type="caution">
    <text evidence="13">The sequence shown here is derived from an EMBL/GenBank/DDBJ whole genome shotgun (WGS) entry which is preliminary data.</text>
</comment>
<dbReference type="CDD" id="cd11386">
    <property type="entry name" value="MCP_signal"/>
    <property type="match status" value="1"/>
</dbReference>
<dbReference type="FunFam" id="1.10.287.950:FF:000001">
    <property type="entry name" value="Methyl-accepting chemotaxis sensory transducer"/>
    <property type="match status" value="1"/>
</dbReference>
<dbReference type="InterPro" id="IPR003660">
    <property type="entry name" value="HAMP_dom"/>
</dbReference>
<dbReference type="GO" id="GO:0005886">
    <property type="term" value="C:plasma membrane"/>
    <property type="evidence" value="ECO:0007669"/>
    <property type="project" value="UniProtKB-SubCell"/>
</dbReference>
<dbReference type="SUPFAM" id="SSF58104">
    <property type="entry name" value="Methyl-accepting chemotaxis protein (MCP) signaling domain"/>
    <property type="match status" value="1"/>
</dbReference>